<name>A0A922P1F9_9HYPH</name>
<reference evidence="7 8" key="1">
    <citation type="submission" date="2014-06" db="EMBL/GenBank/DDBJ databases">
        <title>Rhizobium pelagicum/R2-400B4.</title>
        <authorList>
            <person name="Kimes N.E."/>
            <person name="Lopez-Perez M."/>
        </authorList>
    </citation>
    <scope>NUCLEOTIDE SEQUENCE [LARGE SCALE GENOMIC DNA]</scope>
    <source>
        <strain evidence="7 8">R2-400B4</strain>
    </source>
</reference>
<dbReference type="SUPFAM" id="SSF88723">
    <property type="entry name" value="PIN domain-like"/>
    <property type="match status" value="1"/>
</dbReference>
<feature type="domain" description="PIN" evidence="6">
    <location>
        <begin position="5"/>
        <end position="114"/>
    </location>
</feature>
<comment type="cofactor">
    <cofactor evidence="5">
        <name>Mg(2+)</name>
        <dbReference type="ChEBI" id="CHEBI:18420"/>
    </cofactor>
</comment>
<dbReference type="AlphaFoldDB" id="A0A922P1F9"/>
<dbReference type="InterPro" id="IPR002716">
    <property type="entry name" value="PIN_dom"/>
</dbReference>
<dbReference type="GO" id="GO:0090729">
    <property type="term" value="F:toxin activity"/>
    <property type="evidence" value="ECO:0007669"/>
    <property type="project" value="UniProtKB-KW"/>
</dbReference>
<sequence>MAASFIDTNILIYLVSSDARKADAAEEAVRAGGYVSVQVLNEFANVARRKLGFSWTEVHMFLASCRALLDVVPLTTDVHDLGLRLAERYQLSVYDAMIAAAALESGCDRLLSEDLQDGMTIEGLVIANPLKGLG</sequence>
<evidence type="ECO:0000256" key="2">
    <source>
        <dbReference type="ARBA" id="ARBA00022722"/>
    </source>
</evidence>
<evidence type="ECO:0000256" key="1">
    <source>
        <dbReference type="ARBA" id="ARBA00022649"/>
    </source>
</evidence>
<feature type="binding site" evidence="5">
    <location>
        <position position="7"/>
    </location>
    <ligand>
        <name>Mg(2+)</name>
        <dbReference type="ChEBI" id="CHEBI:18420"/>
    </ligand>
</feature>
<comment type="caution">
    <text evidence="7">The sequence shown here is derived from an EMBL/GenBank/DDBJ whole genome shotgun (WGS) entry which is preliminary data.</text>
</comment>
<evidence type="ECO:0000259" key="6">
    <source>
        <dbReference type="Pfam" id="PF01850"/>
    </source>
</evidence>
<dbReference type="EC" id="3.1.-.-" evidence="5"/>
<keyword evidence="1 5" id="KW-1277">Toxin-antitoxin system</keyword>
<gene>
    <name evidence="5" type="primary">vapC</name>
    <name evidence="7" type="ORF">GV68_24480</name>
</gene>
<dbReference type="InterPro" id="IPR029060">
    <property type="entry name" value="PIN-like_dom_sf"/>
</dbReference>
<evidence type="ECO:0000313" key="7">
    <source>
        <dbReference type="EMBL" id="KEQ09579.1"/>
    </source>
</evidence>
<keyword evidence="5" id="KW-0460">Magnesium</keyword>
<dbReference type="EMBL" id="JOKJ01000007">
    <property type="protein sequence ID" value="KEQ09579.1"/>
    <property type="molecule type" value="Genomic_DNA"/>
</dbReference>
<keyword evidence="2 5" id="KW-0540">Nuclease</keyword>
<dbReference type="OrthoDB" id="163436at2"/>
<dbReference type="PANTHER" id="PTHR38826:SF5">
    <property type="entry name" value="RIBONUCLEASE VAPC13"/>
    <property type="match status" value="1"/>
</dbReference>
<dbReference type="GO" id="GO:0016787">
    <property type="term" value="F:hydrolase activity"/>
    <property type="evidence" value="ECO:0007669"/>
    <property type="project" value="UniProtKB-KW"/>
</dbReference>
<accession>A0A922P1F9</accession>
<dbReference type="GO" id="GO:0004540">
    <property type="term" value="F:RNA nuclease activity"/>
    <property type="evidence" value="ECO:0007669"/>
    <property type="project" value="InterPro"/>
</dbReference>
<evidence type="ECO:0000256" key="3">
    <source>
        <dbReference type="ARBA" id="ARBA00022723"/>
    </source>
</evidence>
<dbReference type="InterPro" id="IPR022907">
    <property type="entry name" value="VapC_family"/>
</dbReference>
<proteinExistence type="inferred from homology"/>
<keyword evidence="5" id="KW-0800">Toxin</keyword>
<keyword evidence="4 5" id="KW-0378">Hydrolase</keyword>
<protein>
    <recommendedName>
        <fullName evidence="5">Ribonuclease VapC</fullName>
        <shortName evidence="5">RNase VapC</shortName>
        <ecNumber evidence="5">3.1.-.-</ecNumber>
    </recommendedName>
    <alternativeName>
        <fullName evidence="5">Toxin VapC</fullName>
    </alternativeName>
</protein>
<dbReference type="Pfam" id="PF01850">
    <property type="entry name" value="PIN"/>
    <property type="match status" value="1"/>
</dbReference>
<comment type="similarity">
    <text evidence="5">Belongs to the PINc/VapC protein family.</text>
</comment>
<evidence type="ECO:0000313" key="8">
    <source>
        <dbReference type="Proteomes" id="UP000052167"/>
    </source>
</evidence>
<dbReference type="Gene3D" id="3.40.50.1010">
    <property type="entry name" value="5'-nuclease"/>
    <property type="match status" value="1"/>
</dbReference>
<evidence type="ECO:0000256" key="5">
    <source>
        <dbReference type="HAMAP-Rule" id="MF_00265"/>
    </source>
</evidence>
<feature type="binding site" evidence="5">
    <location>
        <position position="95"/>
    </location>
    <ligand>
        <name>Mg(2+)</name>
        <dbReference type="ChEBI" id="CHEBI:18420"/>
    </ligand>
</feature>
<dbReference type="Proteomes" id="UP000052167">
    <property type="component" value="Unassembled WGS sequence"/>
</dbReference>
<keyword evidence="3 5" id="KW-0479">Metal-binding</keyword>
<dbReference type="HAMAP" id="MF_00265">
    <property type="entry name" value="VapC_Nob1"/>
    <property type="match status" value="1"/>
</dbReference>
<dbReference type="GO" id="GO:0000287">
    <property type="term" value="F:magnesium ion binding"/>
    <property type="evidence" value="ECO:0007669"/>
    <property type="project" value="UniProtKB-UniRule"/>
</dbReference>
<keyword evidence="8" id="KW-1185">Reference proteome</keyword>
<comment type="function">
    <text evidence="5">Toxic component of a toxin-antitoxin (TA) system. An RNase.</text>
</comment>
<dbReference type="CDD" id="cd18692">
    <property type="entry name" value="PIN_VapC-like"/>
    <property type="match status" value="1"/>
</dbReference>
<evidence type="ECO:0000256" key="4">
    <source>
        <dbReference type="ARBA" id="ARBA00022801"/>
    </source>
</evidence>
<dbReference type="PANTHER" id="PTHR38826">
    <property type="entry name" value="RIBONUCLEASE VAPC13"/>
    <property type="match status" value="1"/>
</dbReference>
<organism evidence="7 8">
    <name type="scientific">Pseudorhizobium pelagicum</name>
    <dbReference type="NCBI Taxonomy" id="1509405"/>
    <lineage>
        <taxon>Bacteria</taxon>
        <taxon>Pseudomonadati</taxon>
        <taxon>Pseudomonadota</taxon>
        <taxon>Alphaproteobacteria</taxon>
        <taxon>Hyphomicrobiales</taxon>
        <taxon>Rhizobiaceae</taxon>
        <taxon>Rhizobium/Agrobacterium group</taxon>
        <taxon>Pseudorhizobium</taxon>
    </lineage>
</organism>
<dbReference type="RefSeq" id="WP_037165702.1">
    <property type="nucleotide sequence ID" value="NZ_CAJXID010000017.1"/>
</dbReference>
<dbReference type="InterPro" id="IPR052106">
    <property type="entry name" value="PINc/VapC_TA"/>
</dbReference>